<evidence type="ECO:0000256" key="9">
    <source>
        <dbReference type="PROSITE-ProRule" id="PRU00176"/>
    </source>
</evidence>
<feature type="domain" description="RRM" evidence="12">
    <location>
        <begin position="7"/>
        <end position="79"/>
    </location>
</feature>
<dbReference type="InterPro" id="IPR000504">
    <property type="entry name" value="RRM_dom"/>
</dbReference>
<dbReference type="SMART" id="SM00361">
    <property type="entry name" value="RRM_1"/>
    <property type="match status" value="1"/>
</dbReference>
<feature type="region of interest" description="Disordered" evidence="11">
    <location>
        <begin position="159"/>
        <end position="318"/>
    </location>
</feature>
<feature type="compositionally biased region" description="Acidic residues" evidence="11">
    <location>
        <begin position="303"/>
        <end position="314"/>
    </location>
</feature>
<keyword evidence="10" id="KW-0175">Coiled coil</keyword>
<keyword evidence="14" id="KW-1185">Reference proteome</keyword>
<organism evidence="13 14">
    <name type="scientific">Oleoguttula mirabilis</name>
    <dbReference type="NCBI Taxonomy" id="1507867"/>
    <lineage>
        <taxon>Eukaryota</taxon>
        <taxon>Fungi</taxon>
        <taxon>Dikarya</taxon>
        <taxon>Ascomycota</taxon>
        <taxon>Pezizomycotina</taxon>
        <taxon>Dothideomycetes</taxon>
        <taxon>Dothideomycetidae</taxon>
        <taxon>Mycosphaerellales</taxon>
        <taxon>Teratosphaeriaceae</taxon>
        <taxon>Oleoguttula</taxon>
    </lineage>
</organism>
<dbReference type="EMBL" id="JAVFHQ010000028">
    <property type="protein sequence ID" value="KAK4543943.1"/>
    <property type="molecule type" value="Genomic_DNA"/>
</dbReference>
<sequence length="845" mass="92412">MADVASSRIFVKGLPPTFTEAEFRKHFAQTRDITDAKIFPNRRIGYVGYKTPEDAQKAVKYFNRTFIRMSRIGVELARPIQDAKSVSNIASAPTARRASGGADDAARENASKRKRESEAKEEADPKLKEFLEAYKPKSKRQAWENEDVKMSASGTVEPVQQAADAVAEGQSDGEYGEVPSKAKRSKLDHATKQPAAATVEATHTADQPEQEVSTASDGGPEPAQDQSDAPNAAVSDADWARSRTSRLLGLLDDEEGNGGTAPRQHEDRMTADPDDEPEVLAKRSTRPEKNQEAASSIPTPPSDEQEAPAEEADHEESAVRSSMRLFLRNLPYDVQREDLEAEFGAFGSIEEVHVPQDPKTNAGKGFAYIQFTEADAAETALNEKDGQPFQGRLLHVLPAAAKRESKLDDFAMSKLPLKKQQQIKRKRDAAQTTFNWNALYMNADAVVSSVADRLGLAKSEVLDPTSSDAAVKQAHAETHIIQETKAYFKQQGVDLDSFKKSLRGDTAILVKNIPYDCSKDELKRLFEEHGEIKRFLMPPSGVIAIVEFMSAAQCKTAFGSLAYKKVKSSILFLEKAPKDVFSAKPVSADDTIAADGVTKTSASELKDADYTVPDNGGTATLFVRNLNFTTTTQQLTETFKPLDGLISARVKTKTDAKKPGQVLSMGFGFLEFRSAPQAQAALKAMDGYTLEGHKLQIRASHKGADAAEDRRKADAAKRVAGKKTKVIIKNLPFEATKKDVRALFGAYGQLRSVRVPKKMDRAARGFAFADFTTPKEAESAMDALKDTHLLGRRLVLDFAAGDAEDAEAEIEKMQQKVGAQVNKVALQKLTSGGRKKFTTGNEEDE</sequence>
<evidence type="ECO:0000313" key="13">
    <source>
        <dbReference type="EMBL" id="KAK4543943.1"/>
    </source>
</evidence>
<keyword evidence="8" id="KW-0687">Ribonucleoprotein</keyword>
<gene>
    <name evidence="13" type="ORF">LTR36_004717</name>
</gene>
<dbReference type="Pfam" id="PF00076">
    <property type="entry name" value="RRM_1"/>
    <property type="match status" value="5"/>
</dbReference>
<evidence type="ECO:0000256" key="4">
    <source>
        <dbReference type="ARBA" id="ARBA00022552"/>
    </source>
</evidence>
<evidence type="ECO:0000256" key="6">
    <source>
        <dbReference type="ARBA" id="ARBA00022884"/>
    </source>
</evidence>
<dbReference type="GO" id="GO:0003729">
    <property type="term" value="F:mRNA binding"/>
    <property type="evidence" value="ECO:0007669"/>
    <property type="project" value="TreeGrafter"/>
</dbReference>
<protein>
    <recommendedName>
        <fullName evidence="3">Multiple RNA-binding domain-containing protein 1</fullName>
    </recommendedName>
</protein>
<feature type="domain" description="RRM" evidence="12">
    <location>
        <begin position="724"/>
        <end position="801"/>
    </location>
</feature>
<feature type="compositionally biased region" description="Basic and acidic residues" evidence="11">
    <location>
        <begin position="279"/>
        <end position="291"/>
    </location>
</feature>
<dbReference type="SUPFAM" id="SSF54928">
    <property type="entry name" value="RNA-binding domain, RBD"/>
    <property type="match status" value="4"/>
</dbReference>
<feature type="domain" description="RRM" evidence="12">
    <location>
        <begin position="619"/>
        <end position="702"/>
    </location>
</feature>
<dbReference type="PANTHER" id="PTHR48039:SF5">
    <property type="entry name" value="RNA-BINDING PROTEIN 28"/>
    <property type="match status" value="1"/>
</dbReference>
<evidence type="ECO:0000259" key="12">
    <source>
        <dbReference type="PROSITE" id="PS50102"/>
    </source>
</evidence>
<feature type="domain" description="RRM" evidence="12">
    <location>
        <begin position="506"/>
        <end position="578"/>
    </location>
</feature>
<evidence type="ECO:0000256" key="1">
    <source>
        <dbReference type="ARBA" id="ARBA00004123"/>
    </source>
</evidence>
<dbReference type="AlphaFoldDB" id="A0AAV9JGK6"/>
<accession>A0AAV9JGK6</accession>
<keyword evidence="5" id="KW-0677">Repeat</keyword>
<keyword evidence="7" id="KW-0539">Nucleus</keyword>
<feature type="region of interest" description="Disordered" evidence="11">
    <location>
        <begin position="88"/>
        <end position="147"/>
    </location>
</feature>
<evidence type="ECO:0000256" key="2">
    <source>
        <dbReference type="ARBA" id="ARBA00008033"/>
    </source>
</evidence>
<feature type="compositionally biased region" description="Polar residues" evidence="11">
    <location>
        <begin position="204"/>
        <end position="216"/>
    </location>
</feature>
<dbReference type="FunFam" id="3.30.70.330:FF:000247">
    <property type="entry name" value="Multiple RNA-binding domain-containing protein 1"/>
    <property type="match status" value="1"/>
</dbReference>
<evidence type="ECO:0000256" key="5">
    <source>
        <dbReference type="ARBA" id="ARBA00022737"/>
    </source>
</evidence>
<feature type="domain" description="RRM" evidence="12">
    <location>
        <begin position="323"/>
        <end position="401"/>
    </location>
</feature>
<dbReference type="InterPro" id="IPR003954">
    <property type="entry name" value="RRM_euk-type"/>
</dbReference>
<evidence type="ECO:0000256" key="8">
    <source>
        <dbReference type="ARBA" id="ARBA00023274"/>
    </source>
</evidence>
<dbReference type="PANTHER" id="PTHR48039">
    <property type="entry name" value="RNA-BINDING MOTIF PROTEIN 14B"/>
    <property type="match status" value="1"/>
</dbReference>
<dbReference type="CDD" id="cd12565">
    <property type="entry name" value="RRM1_MRD1"/>
    <property type="match status" value="1"/>
</dbReference>
<dbReference type="InterPro" id="IPR051945">
    <property type="entry name" value="RRM_MRD1_RNA_proc_ribogen"/>
</dbReference>
<dbReference type="InterPro" id="IPR035979">
    <property type="entry name" value="RBD_domain_sf"/>
</dbReference>
<dbReference type="Proteomes" id="UP001324427">
    <property type="component" value="Unassembled WGS sequence"/>
</dbReference>
<comment type="similarity">
    <text evidence="2">Belongs to the RRM MRD1 family.</text>
</comment>
<name>A0AAV9JGK6_9PEZI</name>
<comment type="subcellular location">
    <subcellularLocation>
        <location evidence="1">Nucleus</location>
    </subcellularLocation>
</comment>
<evidence type="ECO:0000256" key="11">
    <source>
        <dbReference type="SAM" id="MobiDB-lite"/>
    </source>
</evidence>
<feature type="compositionally biased region" description="Basic and acidic residues" evidence="11">
    <location>
        <begin position="104"/>
        <end position="147"/>
    </location>
</feature>
<feature type="coiled-coil region" evidence="10">
    <location>
        <begin position="796"/>
        <end position="823"/>
    </location>
</feature>
<dbReference type="SMART" id="SM00360">
    <property type="entry name" value="RRM"/>
    <property type="match status" value="5"/>
</dbReference>
<evidence type="ECO:0000256" key="7">
    <source>
        <dbReference type="ARBA" id="ARBA00023242"/>
    </source>
</evidence>
<proteinExistence type="inferred from homology"/>
<keyword evidence="4" id="KW-0698">rRNA processing</keyword>
<dbReference type="Gene3D" id="3.30.70.330">
    <property type="match status" value="5"/>
</dbReference>
<dbReference type="InterPro" id="IPR012677">
    <property type="entry name" value="Nucleotide-bd_a/b_plait_sf"/>
</dbReference>
<evidence type="ECO:0000256" key="3">
    <source>
        <dbReference type="ARBA" id="ARBA00013428"/>
    </source>
</evidence>
<evidence type="ECO:0000256" key="10">
    <source>
        <dbReference type="SAM" id="Coils"/>
    </source>
</evidence>
<dbReference type="GO" id="GO:1990904">
    <property type="term" value="C:ribonucleoprotein complex"/>
    <property type="evidence" value="ECO:0007669"/>
    <property type="project" value="UniProtKB-KW"/>
</dbReference>
<dbReference type="GO" id="GO:0006364">
    <property type="term" value="P:rRNA processing"/>
    <property type="evidence" value="ECO:0007669"/>
    <property type="project" value="UniProtKB-KW"/>
</dbReference>
<evidence type="ECO:0000313" key="14">
    <source>
        <dbReference type="Proteomes" id="UP001324427"/>
    </source>
</evidence>
<comment type="caution">
    <text evidence="13">The sequence shown here is derived from an EMBL/GenBank/DDBJ whole genome shotgun (WGS) entry which is preliminary data.</text>
</comment>
<reference evidence="13 14" key="1">
    <citation type="submission" date="2021-11" db="EMBL/GenBank/DDBJ databases">
        <title>Black yeast isolated from Biological Soil Crust.</title>
        <authorList>
            <person name="Kurbessoian T."/>
        </authorList>
    </citation>
    <scope>NUCLEOTIDE SEQUENCE [LARGE SCALE GENOMIC DNA]</scope>
    <source>
        <strain evidence="13 14">CCFEE 5522</strain>
    </source>
</reference>
<keyword evidence="6 9" id="KW-0694">RNA-binding</keyword>
<dbReference type="PROSITE" id="PS50102">
    <property type="entry name" value="RRM"/>
    <property type="match status" value="5"/>
</dbReference>
<dbReference type="GO" id="GO:0005634">
    <property type="term" value="C:nucleus"/>
    <property type="evidence" value="ECO:0007669"/>
    <property type="project" value="UniProtKB-SubCell"/>
</dbReference>